<keyword evidence="1" id="KW-1133">Transmembrane helix</keyword>
<feature type="transmembrane region" description="Helical" evidence="1">
    <location>
        <begin position="60"/>
        <end position="76"/>
    </location>
</feature>
<reference evidence="2 5" key="3">
    <citation type="submission" date="2019-06" db="EMBL/GenBank/DDBJ databases">
        <title>Whole genome shotgun sequence of Brevibacillus reuszeri NBRC 15719.</title>
        <authorList>
            <person name="Hosoyama A."/>
            <person name="Uohara A."/>
            <person name="Ohji S."/>
            <person name="Ichikawa N."/>
        </authorList>
    </citation>
    <scope>NUCLEOTIDE SEQUENCE [LARGE SCALE GENOMIC DNA]</scope>
    <source>
        <strain evidence="2 5">NBRC 15719</strain>
    </source>
</reference>
<comment type="caution">
    <text evidence="3">The sequence shown here is derived from an EMBL/GenBank/DDBJ whole genome shotgun (WGS) entry which is preliminary data.</text>
</comment>
<keyword evidence="1" id="KW-0812">Transmembrane</keyword>
<proteinExistence type="predicted"/>
<feature type="transmembrane region" description="Helical" evidence="1">
    <location>
        <begin position="82"/>
        <end position="100"/>
    </location>
</feature>
<evidence type="ECO:0000313" key="2">
    <source>
        <dbReference type="EMBL" id="GED70571.1"/>
    </source>
</evidence>
<name>A0A0K9YUQ5_9BACL</name>
<evidence type="ECO:0000256" key="1">
    <source>
        <dbReference type="SAM" id="Phobius"/>
    </source>
</evidence>
<protein>
    <submittedName>
        <fullName evidence="3">Membrane protein</fullName>
    </submittedName>
</protein>
<dbReference type="RefSeq" id="WP_049738474.1">
    <property type="nucleotide sequence ID" value="NZ_BJON01000016.1"/>
</dbReference>
<dbReference type="Proteomes" id="UP000036834">
    <property type="component" value="Unassembled WGS sequence"/>
</dbReference>
<organism evidence="3 4">
    <name type="scientific">Brevibacillus reuszeri</name>
    <dbReference type="NCBI Taxonomy" id="54915"/>
    <lineage>
        <taxon>Bacteria</taxon>
        <taxon>Bacillati</taxon>
        <taxon>Bacillota</taxon>
        <taxon>Bacilli</taxon>
        <taxon>Bacillales</taxon>
        <taxon>Paenibacillaceae</taxon>
        <taxon>Brevibacillus</taxon>
    </lineage>
</organism>
<dbReference type="AlphaFoldDB" id="A0A0K9YUQ5"/>
<feature type="transmembrane region" description="Helical" evidence="1">
    <location>
        <begin position="31"/>
        <end position="48"/>
    </location>
</feature>
<sequence>MDWVQLASTYVPANPDQLSAFDSFRLWADHNRAWILFVQLILVYYLGFATRIRMPILKTIFLYVLLFAGALIFAILDVQLPVKSAMLVAIAILVIVKLRIKPEQTQRK</sequence>
<dbReference type="PATRIC" id="fig|54915.3.peg.1184"/>
<evidence type="ECO:0000313" key="3">
    <source>
        <dbReference type="EMBL" id="KNB72421.1"/>
    </source>
</evidence>
<dbReference type="EMBL" id="BJON01000016">
    <property type="protein sequence ID" value="GED70571.1"/>
    <property type="molecule type" value="Genomic_DNA"/>
</dbReference>
<dbReference type="Pfam" id="PF14036">
    <property type="entry name" value="YlaH"/>
    <property type="match status" value="1"/>
</dbReference>
<dbReference type="STRING" id="54915.ADS79_11135"/>
<dbReference type="InterPro" id="IPR025620">
    <property type="entry name" value="YlaH"/>
</dbReference>
<evidence type="ECO:0000313" key="5">
    <source>
        <dbReference type="Proteomes" id="UP000319578"/>
    </source>
</evidence>
<gene>
    <name evidence="3" type="ORF">ADS79_11135</name>
    <name evidence="2" type="ORF">BRE01_42730</name>
</gene>
<keyword evidence="1" id="KW-0472">Membrane</keyword>
<evidence type="ECO:0000313" key="4">
    <source>
        <dbReference type="Proteomes" id="UP000036834"/>
    </source>
</evidence>
<dbReference type="EMBL" id="LGIQ01000007">
    <property type="protein sequence ID" value="KNB72421.1"/>
    <property type="molecule type" value="Genomic_DNA"/>
</dbReference>
<dbReference type="Proteomes" id="UP000319578">
    <property type="component" value="Unassembled WGS sequence"/>
</dbReference>
<reference evidence="4" key="1">
    <citation type="submission" date="2015-07" db="EMBL/GenBank/DDBJ databases">
        <title>Genome sequencing project for genomic taxonomy and phylogenomics of Bacillus-like bacteria.</title>
        <authorList>
            <person name="Liu B."/>
            <person name="Wang J."/>
            <person name="Zhu Y."/>
            <person name="Liu G."/>
            <person name="Chen Q."/>
            <person name="Chen Z."/>
            <person name="Lan J."/>
            <person name="Che J."/>
            <person name="Ge C."/>
            <person name="Shi H."/>
            <person name="Pan Z."/>
            <person name="Liu X."/>
        </authorList>
    </citation>
    <scope>NUCLEOTIDE SEQUENCE [LARGE SCALE GENOMIC DNA]</scope>
    <source>
        <strain evidence="4">DSM 9887</strain>
    </source>
</reference>
<reference evidence="3" key="2">
    <citation type="submission" date="2015-07" db="EMBL/GenBank/DDBJ databases">
        <title>MeaNS - Measles Nucleotide Surveillance Program.</title>
        <authorList>
            <person name="Tran T."/>
            <person name="Druce J."/>
        </authorList>
    </citation>
    <scope>NUCLEOTIDE SEQUENCE</scope>
    <source>
        <strain evidence="3">DSM 9887</strain>
    </source>
</reference>
<dbReference type="OrthoDB" id="2475817at2"/>
<accession>A0A0K9YUQ5</accession>
<keyword evidence="5" id="KW-1185">Reference proteome</keyword>